<dbReference type="EMBL" id="KQ085949">
    <property type="protein sequence ID" value="KLO14074.1"/>
    <property type="molecule type" value="Genomic_DNA"/>
</dbReference>
<dbReference type="AlphaFoldDB" id="A0A0H2RQD8"/>
<dbReference type="Proteomes" id="UP000053477">
    <property type="component" value="Unassembled WGS sequence"/>
</dbReference>
<evidence type="ECO:0000313" key="1">
    <source>
        <dbReference type="EMBL" id="KLO14074.1"/>
    </source>
</evidence>
<evidence type="ECO:0008006" key="3">
    <source>
        <dbReference type="Google" id="ProtNLM"/>
    </source>
</evidence>
<accession>A0A0H2RQD8</accession>
<proteinExistence type="predicted"/>
<evidence type="ECO:0000313" key="2">
    <source>
        <dbReference type="Proteomes" id="UP000053477"/>
    </source>
</evidence>
<protein>
    <recommendedName>
        <fullName evidence="3">F-box domain-containing protein</fullName>
    </recommendedName>
</protein>
<dbReference type="SUPFAM" id="SSF81383">
    <property type="entry name" value="F-box domain"/>
    <property type="match status" value="1"/>
</dbReference>
<reference evidence="1 2" key="1">
    <citation type="submission" date="2015-04" db="EMBL/GenBank/DDBJ databases">
        <title>Complete genome sequence of Schizopora paradoxa KUC8140, a cosmopolitan wood degrader in East Asia.</title>
        <authorList>
            <consortium name="DOE Joint Genome Institute"/>
            <person name="Min B."/>
            <person name="Park H."/>
            <person name="Jang Y."/>
            <person name="Kim J.-J."/>
            <person name="Kim K.H."/>
            <person name="Pangilinan J."/>
            <person name="Lipzen A."/>
            <person name="Riley R."/>
            <person name="Grigoriev I.V."/>
            <person name="Spatafora J.W."/>
            <person name="Choi I.-G."/>
        </authorList>
    </citation>
    <scope>NUCLEOTIDE SEQUENCE [LARGE SCALE GENOMIC DNA]</scope>
    <source>
        <strain evidence="1 2">KUC8140</strain>
    </source>
</reference>
<name>A0A0H2RQD8_9AGAM</name>
<dbReference type="InterPro" id="IPR036047">
    <property type="entry name" value="F-box-like_dom_sf"/>
</dbReference>
<gene>
    <name evidence="1" type="ORF">SCHPADRAFT_939851</name>
</gene>
<dbReference type="Gene3D" id="1.20.1280.50">
    <property type="match status" value="1"/>
</dbReference>
<dbReference type="InParanoid" id="A0A0H2RQD8"/>
<keyword evidence="2" id="KW-1185">Reference proteome</keyword>
<sequence length="517" mass="58821">MEIVECSRGCSRVFGSRPRCVVFRHNSKQGREDASAFQKAKIGKQTLESAKNALEDVLGWITSQLQDCTHQIEAFQLRSIFAAFPDEILFRVLEFAAEEDIENGDSRPLLGDDEINLNYDAMCTSAQNAFKLSHVCRRFRNVLSTSRHWRNICSFMQPGMVSACVERCESTNAPFDVYMVDPMLRDLFPHCPFNKSHLWERFVVDWRDSFESLSDVSFSFANHAINRNYHFPQLSEIIVMVSNTAALDFQRDFHFYAGWSTPSLRSMKTSHIIPVPFSGTSTLHSLSIFMNQGSRDFVRDLRSISLFLKSCPVLKEFSLQVRGATLIDDDPESPPREEQPVRREEMKMVEKLTLSLDNCDTSYMEDLVASIGFPNVSVASLRINGKVNTNFCNNFRILFSGTEDGESFPKLLRPHLVVFRTASSVFLYEPVAFPPYSFFLCPKLVNLKLSLYNITPPNFNEGHCLVPALKSLDFSRSDCMFSVRGEHKVEAEALLRHLKGCGLVRDGLEITFRGIPL</sequence>
<organism evidence="1 2">
    <name type="scientific">Schizopora paradoxa</name>
    <dbReference type="NCBI Taxonomy" id="27342"/>
    <lineage>
        <taxon>Eukaryota</taxon>
        <taxon>Fungi</taxon>
        <taxon>Dikarya</taxon>
        <taxon>Basidiomycota</taxon>
        <taxon>Agaricomycotina</taxon>
        <taxon>Agaricomycetes</taxon>
        <taxon>Hymenochaetales</taxon>
        <taxon>Schizoporaceae</taxon>
        <taxon>Schizopora</taxon>
    </lineage>
</organism>